<dbReference type="STRING" id="278938.A0A4Z1K583"/>
<name>A0A4Z1K583_9HELO</name>
<dbReference type="Proteomes" id="UP000297229">
    <property type="component" value="Unassembled WGS sequence"/>
</dbReference>
<protein>
    <submittedName>
        <fullName evidence="2">Uncharacterized protein</fullName>
    </submittedName>
</protein>
<organism evidence="2 3">
    <name type="scientific">Botrytis elliptica</name>
    <dbReference type="NCBI Taxonomy" id="278938"/>
    <lineage>
        <taxon>Eukaryota</taxon>
        <taxon>Fungi</taxon>
        <taxon>Dikarya</taxon>
        <taxon>Ascomycota</taxon>
        <taxon>Pezizomycotina</taxon>
        <taxon>Leotiomycetes</taxon>
        <taxon>Helotiales</taxon>
        <taxon>Sclerotiniaceae</taxon>
        <taxon>Botrytis</taxon>
    </lineage>
</organism>
<evidence type="ECO:0000313" key="2">
    <source>
        <dbReference type="EMBL" id="TGO79180.1"/>
    </source>
</evidence>
<feature type="compositionally biased region" description="Basic and acidic residues" evidence="1">
    <location>
        <begin position="200"/>
        <end position="212"/>
    </location>
</feature>
<feature type="compositionally biased region" description="Basic and acidic residues" evidence="1">
    <location>
        <begin position="330"/>
        <end position="340"/>
    </location>
</feature>
<feature type="compositionally biased region" description="Basic and acidic residues" evidence="1">
    <location>
        <begin position="156"/>
        <end position="173"/>
    </location>
</feature>
<reference evidence="2 3" key="1">
    <citation type="submission" date="2017-12" db="EMBL/GenBank/DDBJ databases">
        <title>Comparative genomics of Botrytis spp.</title>
        <authorList>
            <person name="Valero-Jimenez C.A."/>
            <person name="Tapia P."/>
            <person name="Veloso J."/>
            <person name="Silva-Moreno E."/>
            <person name="Staats M."/>
            <person name="Valdes J.H."/>
            <person name="Van Kan J.A.L."/>
        </authorList>
    </citation>
    <scope>NUCLEOTIDE SEQUENCE [LARGE SCALE GENOMIC DNA]</scope>
    <source>
        <strain evidence="2 3">Be9601</strain>
    </source>
</reference>
<keyword evidence="3" id="KW-1185">Reference proteome</keyword>
<feature type="region of interest" description="Disordered" evidence="1">
    <location>
        <begin position="125"/>
        <end position="366"/>
    </location>
</feature>
<dbReference type="EMBL" id="PQXM01000041">
    <property type="protein sequence ID" value="TGO79180.1"/>
    <property type="molecule type" value="Genomic_DNA"/>
</dbReference>
<feature type="compositionally biased region" description="Basic and acidic residues" evidence="1">
    <location>
        <begin position="263"/>
        <end position="283"/>
    </location>
</feature>
<feature type="compositionally biased region" description="Basic and acidic residues" evidence="1">
    <location>
        <begin position="308"/>
        <end position="323"/>
    </location>
</feature>
<sequence length="408" mass="45478">MSDDRTWQWMFQVDQERIGGIIHIGGIIRTVYTPPRSKLSKVSSGARLTMARMVPSGARPAASGENGGMENKVEGQVSGQMMMNIKEKMIEELKGDYIIEMKDRENDRGIERRLYYRDEGLMKSSYKGREDKGSTREQPHHGGEDRDDGNDGNDGMAERSEPMSDGDEPRESSSHAGSVGGGERPSGSTRNSKKRSAWVKKNENPSRSEKGSKVVVGYTRKRVGSSTLKNDARDDNRSTMVIEIGSRRGDGGRNGRTCSELGTGKDGKRHSESTKDGGRDDKSRKRGDRKGSSNNGEKDNDEITPVSNRHDDGRHSEKGDETKVAFPSADKNHAQLHEGIPEDPNDLGDRMDYPEDYEEESRTRDQKIRTGWKDLASFVKTLTKSNRFPKAIEHTNKDLQGKGELSRV</sequence>
<dbReference type="AlphaFoldDB" id="A0A4Z1K583"/>
<comment type="caution">
    <text evidence="2">The sequence shown here is derived from an EMBL/GenBank/DDBJ whole genome shotgun (WGS) entry which is preliminary data.</text>
</comment>
<evidence type="ECO:0000313" key="3">
    <source>
        <dbReference type="Proteomes" id="UP000297229"/>
    </source>
</evidence>
<gene>
    <name evidence="2" type="ORF">BELL_0041g00240</name>
</gene>
<proteinExistence type="predicted"/>
<feature type="compositionally biased region" description="Basic and acidic residues" evidence="1">
    <location>
        <begin position="125"/>
        <end position="144"/>
    </location>
</feature>
<accession>A0A4Z1K583</accession>
<evidence type="ECO:0000256" key="1">
    <source>
        <dbReference type="SAM" id="MobiDB-lite"/>
    </source>
</evidence>